<dbReference type="SUPFAM" id="SSF51735">
    <property type="entry name" value="NAD(P)-binding Rossmann-fold domains"/>
    <property type="match status" value="1"/>
</dbReference>
<dbReference type="Pfam" id="PF00106">
    <property type="entry name" value="adh_short"/>
    <property type="match status" value="1"/>
</dbReference>
<dbReference type="FunFam" id="3.40.50.720:FF:000173">
    <property type="entry name" value="3-oxoacyl-[acyl-carrier protein] reductase"/>
    <property type="match status" value="1"/>
</dbReference>
<sequence>MSSTTLSHLKLLGKKCLVTGGSQGIGLAIAQRFAREGASLLLVSRNPAKLDAALTTLPTVDASQKHTVAPFELSQGRGFTETDLGTKLTSIDVLVNCAGVAQSSLLLSTPSETVSQLVNLNLLGTVYATQSLIKPMIRRRGGCIVNVSSVLGRRGVKGTSVYAATKAGVTAFTRSLAVELAGRNIRVNSLCPGLVDTEMAESVDGSLRELLTAQSPSKKLIPAGAIADAALTLVLSEHMNGTELVVDGGFTA</sequence>
<evidence type="ECO:0000256" key="1">
    <source>
        <dbReference type="ARBA" id="ARBA00006484"/>
    </source>
</evidence>
<dbReference type="GO" id="GO:0048038">
    <property type="term" value="F:quinone binding"/>
    <property type="evidence" value="ECO:0007669"/>
    <property type="project" value="TreeGrafter"/>
</dbReference>
<gene>
    <name evidence="5" type="ORF">BN980_GECA03s03552g</name>
</gene>
<reference evidence="5" key="1">
    <citation type="submission" date="2014-03" db="EMBL/GenBank/DDBJ databases">
        <authorList>
            <person name="Casaregola S."/>
        </authorList>
    </citation>
    <scope>NUCLEOTIDE SEQUENCE [LARGE SCALE GENOMIC DNA]</scope>
    <source>
        <strain evidence="5">CLIB 918</strain>
    </source>
</reference>
<name>A0A0J9X5X2_GEOCN</name>
<protein>
    <submittedName>
        <fullName evidence="5">Similar to Saccharomyces cerevisiae YMR226C NADP(+)-dependent dehydrogenase</fullName>
    </submittedName>
</protein>
<dbReference type="InterPro" id="IPR020904">
    <property type="entry name" value="Sc_DH/Rdtase_CS"/>
</dbReference>
<comment type="caution">
    <text evidence="5">The sequence shown here is derived from an EMBL/GenBank/DDBJ whole genome shotgun (WGS) entry which is preliminary data.</text>
</comment>
<dbReference type="GO" id="GO:0016616">
    <property type="term" value="F:oxidoreductase activity, acting on the CH-OH group of donors, NAD or NADP as acceptor"/>
    <property type="evidence" value="ECO:0007669"/>
    <property type="project" value="TreeGrafter"/>
</dbReference>
<dbReference type="AlphaFoldDB" id="A0A0J9X5X2"/>
<dbReference type="EMBL" id="CCBN010000003">
    <property type="protein sequence ID" value="CDO52538.1"/>
    <property type="molecule type" value="Genomic_DNA"/>
</dbReference>
<keyword evidence="6" id="KW-1185">Reference proteome</keyword>
<evidence type="ECO:0000256" key="2">
    <source>
        <dbReference type="ARBA" id="ARBA00022857"/>
    </source>
</evidence>
<proteinExistence type="inferred from homology"/>
<keyword evidence="3" id="KW-0560">Oxidoreductase</keyword>
<evidence type="ECO:0000313" key="6">
    <source>
        <dbReference type="Proteomes" id="UP000242525"/>
    </source>
</evidence>
<dbReference type="PRINTS" id="PR00081">
    <property type="entry name" value="GDHRDH"/>
</dbReference>
<accession>A0A0J9X5X2</accession>
<dbReference type="Gene3D" id="3.40.50.720">
    <property type="entry name" value="NAD(P)-binding Rossmann-like Domain"/>
    <property type="match status" value="1"/>
</dbReference>
<dbReference type="PANTHER" id="PTHR42760:SF133">
    <property type="entry name" value="3-OXOACYL-[ACYL-CARRIER-PROTEIN] REDUCTASE"/>
    <property type="match status" value="1"/>
</dbReference>
<dbReference type="CDD" id="cd05233">
    <property type="entry name" value="SDR_c"/>
    <property type="match status" value="1"/>
</dbReference>
<comment type="similarity">
    <text evidence="1 4">Belongs to the short-chain dehydrogenases/reductases (SDR) family.</text>
</comment>
<organism evidence="5 6">
    <name type="scientific">Geotrichum candidum</name>
    <name type="common">Oospora lactis</name>
    <name type="synonym">Dipodascus geotrichum</name>
    <dbReference type="NCBI Taxonomy" id="1173061"/>
    <lineage>
        <taxon>Eukaryota</taxon>
        <taxon>Fungi</taxon>
        <taxon>Dikarya</taxon>
        <taxon>Ascomycota</taxon>
        <taxon>Saccharomycotina</taxon>
        <taxon>Dipodascomycetes</taxon>
        <taxon>Dipodascales</taxon>
        <taxon>Dipodascaceae</taxon>
        <taxon>Geotrichum</taxon>
    </lineage>
</organism>
<evidence type="ECO:0000256" key="3">
    <source>
        <dbReference type="ARBA" id="ARBA00023002"/>
    </source>
</evidence>
<dbReference type="InterPro" id="IPR036291">
    <property type="entry name" value="NAD(P)-bd_dom_sf"/>
</dbReference>
<dbReference type="STRING" id="1173061.A0A0J9X5X2"/>
<dbReference type="InterPro" id="IPR002347">
    <property type="entry name" value="SDR_fam"/>
</dbReference>
<evidence type="ECO:0000313" key="5">
    <source>
        <dbReference type="EMBL" id="CDO52538.1"/>
    </source>
</evidence>
<dbReference type="PROSITE" id="PS00061">
    <property type="entry name" value="ADH_SHORT"/>
    <property type="match status" value="1"/>
</dbReference>
<dbReference type="OrthoDB" id="417891at2759"/>
<dbReference type="PANTHER" id="PTHR42760">
    <property type="entry name" value="SHORT-CHAIN DEHYDROGENASES/REDUCTASES FAMILY MEMBER"/>
    <property type="match status" value="1"/>
</dbReference>
<evidence type="ECO:0000256" key="4">
    <source>
        <dbReference type="RuleBase" id="RU000363"/>
    </source>
</evidence>
<dbReference type="PRINTS" id="PR00080">
    <property type="entry name" value="SDRFAMILY"/>
</dbReference>
<keyword evidence="2" id="KW-0521">NADP</keyword>
<dbReference type="GO" id="GO:0006633">
    <property type="term" value="P:fatty acid biosynthetic process"/>
    <property type="evidence" value="ECO:0007669"/>
    <property type="project" value="TreeGrafter"/>
</dbReference>
<dbReference type="Proteomes" id="UP000242525">
    <property type="component" value="Unassembled WGS sequence"/>
</dbReference>